<feature type="transmembrane region" description="Helical" evidence="1">
    <location>
        <begin position="42"/>
        <end position="65"/>
    </location>
</feature>
<evidence type="ECO:0000256" key="1">
    <source>
        <dbReference type="SAM" id="Phobius"/>
    </source>
</evidence>
<dbReference type="Proteomes" id="UP000053477">
    <property type="component" value="Unassembled WGS sequence"/>
</dbReference>
<dbReference type="EMBL" id="KQ085913">
    <property type="protein sequence ID" value="KLO16632.1"/>
    <property type="molecule type" value="Genomic_DNA"/>
</dbReference>
<accession>A0A0H2RYD0</accession>
<keyword evidence="3" id="KW-1185">Reference proteome</keyword>
<keyword evidence="1" id="KW-1133">Transmembrane helix</keyword>
<feature type="transmembrane region" description="Helical" evidence="1">
    <location>
        <begin position="983"/>
        <end position="1006"/>
    </location>
</feature>
<sequence length="1055" mass="113771">MIFKPEAKNREKIVDESTSRGNYTLVIQQPGLKHGLSVGQKLLQLTPMVGSLIGGVILVLIHHMFYSHLDEKRIDPDAMELPTILMNQKNVTSFGRAIAHGARILLAFAIGVTFIQSFWDTLRSRSHTVEQIDALVNCGQSPFNPSAFRAATASIALYAIALVVSATSIVVVITPGSLTVSTNFQRDRPCVVPTVPRRVMASSNIIPSMSVADTDAKFLWLHSITASMLTSNTYLPPFQNDLASVCGDNVPSCSYNISFIGPALDCIDVTDGTNFSSITDPFQPMVWNAKQSENSMNISILSWDLENDVLQATNCTAYNATYHVTVNLDASAAATVQVRDVDRNAILQKDDSFLSFFTSLGLEHLSGECIVELGATGSTDCGLSLGPLLVTTSTGNLTFSDTIPHFASSFIQNTSISLLSGNTEYGVSNDTGDAANNLENISTTCSSLITVYAYNSTRLLLAYGLTLAVTVVLVVYGTQLVLCNGAKPKIFISDLIDIALNEDMLRAEEKLGRRTRIQLFGEYSEQRKFLPLLTDPTIFTDESAEEPTARPLQDLPSTNSKFLTTAHWKMALSILGTFGTMGLNHAFYQYIDGKEPSPSLRLSNSSGWLLNQTVVSDIGIALAYAGHSFLSVAIATSCHQVFWRAIRHRGHSISGINSVMKVQGSPLSLSIIPALRVSITVPILALLAASTALVSIFAPGSYKVATDFTEHENCTVLAPRDLLTLMVNEDFEGKGGGDLVPQTVLALGSYLPPIDVCGSSLSGSRSRCSYSLQFMGPGFDCGEATTSSNSSGSAAMSFQASIISQTADDLSLRVFVQAWDAKRSTYQTTNCTSVIRLYSVFVQVSNGSIPVLDVTDSQIVSTIQANSSQFGESQLSAFTEDYVLGTTGVLVGLMKSIADPSPLYPPILSMSAGGIGTVLADGNITWNADLAQALEDFSRNATLSVLSGQILTFNPDVPYILENTTTSCTYTSTAYEYSPHRLFLTYGIGILVATLCAIWGSVAIWWNGVDESMEFSRILRAILNERMYNARENLNKDTVIKADETPEGALAPLDS</sequence>
<dbReference type="AlphaFoldDB" id="A0A0H2RYD0"/>
<feature type="transmembrane region" description="Helical" evidence="1">
    <location>
        <begin position="460"/>
        <end position="482"/>
    </location>
</feature>
<feature type="transmembrane region" description="Helical" evidence="1">
    <location>
        <begin position="155"/>
        <end position="178"/>
    </location>
</feature>
<evidence type="ECO:0000313" key="2">
    <source>
        <dbReference type="EMBL" id="KLO16632.1"/>
    </source>
</evidence>
<gene>
    <name evidence="2" type="ORF">SCHPADRAFT_201356</name>
</gene>
<dbReference type="InParanoid" id="A0A0H2RYD0"/>
<evidence type="ECO:0008006" key="4">
    <source>
        <dbReference type="Google" id="ProtNLM"/>
    </source>
</evidence>
<keyword evidence="1" id="KW-0812">Transmembrane</keyword>
<evidence type="ECO:0000313" key="3">
    <source>
        <dbReference type="Proteomes" id="UP000053477"/>
    </source>
</evidence>
<reference evidence="2 3" key="1">
    <citation type="submission" date="2015-04" db="EMBL/GenBank/DDBJ databases">
        <title>Complete genome sequence of Schizopora paradoxa KUC8140, a cosmopolitan wood degrader in East Asia.</title>
        <authorList>
            <consortium name="DOE Joint Genome Institute"/>
            <person name="Min B."/>
            <person name="Park H."/>
            <person name="Jang Y."/>
            <person name="Kim J.-J."/>
            <person name="Kim K.H."/>
            <person name="Pangilinan J."/>
            <person name="Lipzen A."/>
            <person name="Riley R."/>
            <person name="Grigoriev I.V."/>
            <person name="Spatafora J.W."/>
            <person name="Choi I.-G."/>
        </authorList>
    </citation>
    <scope>NUCLEOTIDE SEQUENCE [LARGE SCALE GENOMIC DNA]</scope>
    <source>
        <strain evidence="2 3">KUC8140</strain>
    </source>
</reference>
<dbReference type="STRING" id="27342.A0A0H2RYD0"/>
<feature type="transmembrane region" description="Helical" evidence="1">
    <location>
        <begin position="97"/>
        <end position="119"/>
    </location>
</feature>
<dbReference type="PANTHER" id="PTHR35041">
    <property type="entry name" value="MEDIATOR OF RNA POLYMERASE II TRANSCRIPTION SUBUNIT 1"/>
    <property type="match status" value="1"/>
</dbReference>
<name>A0A0H2RYD0_9AGAM</name>
<proteinExistence type="predicted"/>
<protein>
    <recommendedName>
        <fullName evidence="4">Transmembrane protein</fullName>
    </recommendedName>
</protein>
<keyword evidence="1" id="KW-0472">Membrane</keyword>
<organism evidence="2 3">
    <name type="scientific">Schizopora paradoxa</name>
    <dbReference type="NCBI Taxonomy" id="27342"/>
    <lineage>
        <taxon>Eukaryota</taxon>
        <taxon>Fungi</taxon>
        <taxon>Dikarya</taxon>
        <taxon>Basidiomycota</taxon>
        <taxon>Agaricomycotina</taxon>
        <taxon>Agaricomycetes</taxon>
        <taxon>Hymenochaetales</taxon>
        <taxon>Schizoporaceae</taxon>
        <taxon>Schizopora</taxon>
    </lineage>
</organism>
<dbReference type="PANTHER" id="PTHR35041:SF6">
    <property type="entry name" value="FORMYLMETHIONINE DEFORMYLASE-LIKE PROTEIN-RELATED"/>
    <property type="match status" value="1"/>
</dbReference>
<dbReference type="OrthoDB" id="5322539at2759"/>